<dbReference type="AlphaFoldDB" id="A0A7E4V7T1"/>
<feature type="region of interest" description="Disordered" evidence="2">
    <location>
        <begin position="514"/>
        <end position="585"/>
    </location>
</feature>
<dbReference type="Pfam" id="PF03999">
    <property type="entry name" value="MAP65_ASE1"/>
    <property type="match status" value="2"/>
</dbReference>
<name>A0A7E4V7T1_PANRE</name>
<protein>
    <submittedName>
        <fullName evidence="4">Protein regulator of cytokinesis 1</fullName>
    </submittedName>
</protein>
<feature type="region of interest" description="Disordered" evidence="2">
    <location>
        <begin position="1"/>
        <end position="34"/>
    </location>
</feature>
<feature type="coiled-coil region" evidence="1">
    <location>
        <begin position="139"/>
        <end position="173"/>
    </location>
</feature>
<keyword evidence="1" id="KW-0175">Coiled coil</keyword>
<reference evidence="3" key="1">
    <citation type="journal article" date="2013" name="Genetics">
        <title>The draft genome and transcriptome of Panagrellus redivivus are shaped by the harsh demands of a free-living lifestyle.</title>
        <authorList>
            <person name="Srinivasan J."/>
            <person name="Dillman A.R."/>
            <person name="Macchietto M.G."/>
            <person name="Heikkinen L."/>
            <person name="Lakso M."/>
            <person name="Fracchia K.M."/>
            <person name="Antoshechkin I."/>
            <person name="Mortazavi A."/>
            <person name="Wong G."/>
            <person name="Sternberg P.W."/>
        </authorList>
    </citation>
    <scope>NUCLEOTIDE SEQUENCE [LARGE SCALE GENOMIC DNA]</scope>
    <source>
        <strain evidence="3">MT8872</strain>
    </source>
</reference>
<dbReference type="InterPro" id="IPR007145">
    <property type="entry name" value="MAP65_Ase1_PRC1"/>
</dbReference>
<dbReference type="WBParaSite" id="Pan_g17647.t2">
    <property type="protein sequence ID" value="Pan_g17647.t2"/>
    <property type="gene ID" value="Pan_g17647"/>
</dbReference>
<evidence type="ECO:0000313" key="4">
    <source>
        <dbReference type="WBParaSite" id="Pan_g17647.t2"/>
    </source>
</evidence>
<feature type="compositionally biased region" description="Polar residues" evidence="2">
    <location>
        <begin position="518"/>
        <end position="535"/>
    </location>
</feature>
<organism evidence="3 4">
    <name type="scientific">Panagrellus redivivus</name>
    <name type="common">Microworm</name>
    <dbReference type="NCBI Taxonomy" id="6233"/>
    <lineage>
        <taxon>Eukaryota</taxon>
        <taxon>Metazoa</taxon>
        <taxon>Ecdysozoa</taxon>
        <taxon>Nematoda</taxon>
        <taxon>Chromadorea</taxon>
        <taxon>Rhabditida</taxon>
        <taxon>Tylenchina</taxon>
        <taxon>Panagrolaimomorpha</taxon>
        <taxon>Panagrolaimoidea</taxon>
        <taxon>Panagrolaimidae</taxon>
        <taxon>Panagrellus</taxon>
    </lineage>
</organism>
<dbReference type="Proteomes" id="UP000492821">
    <property type="component" value="Unassembled WGS sequence"/>
</dbReference>
<feature type="coiled-coil region" evidence="1">
    <location>
        <begin position="464"/>
        <end position="491"/>
    </location>
</feature>
<keyword evidence="3" id="KW-1185">Reference proteome</keyword>
<evidence type="ECO:0000313" key="3">
    <source>
        <dbReference type="Proteomes" id="UP000492821"/>
    </source>
</evidence>
<evidence type="ECO:0000256" key="1">
    <source>
        <dbReference type="SAM" id="Coils"/>
    </source>
</evidence>
<dbReference type="PANTHER" id="PTHR19321">
    <property type="entry name" value="PROTEIN REGULATOR OF CYTOKINESIS 1 PRC1-RELATED"/>
    <property type="match status" value="1"/>
</dbReference>
<proteinExistence type="predicted"/>
<dbReference type="GO" id="GO:0008017">
    <property type="term" value="F:microtubule binding"/>
    <property type="evidence" value="ECO:0007669"/>
    <property type="project" value="InterPro"/>
</dbReference>
<evidence type="ECO:0000256" key="2">
    <source>
        <dbReference type="SAM" id="MobiDB-lite"/>
    </source>
</evidence>
<accession>A0A7E4V7T1</accession>
<dbReference type="Gene3D" id="1.20.58.1520">
    <property type="match status" value="1"/>
</dbReference>
<sequence length="585" mass="67235">MTAEGNDLEAAGFDRPPLARRPQPPNLGDPPEARGTAFKFFETARVAQPFLPRSLFTFYRSLQQYSLHRNPHQRPHRQQVPPRVSAMASQRRMSIVDFEQRVLAAVRHAKEEFTKIWDEIGLPEDIATDRLQTTETIMVNSLKEMIDFEQNQLQRVRRSLDTTTAEMRALEAELCFPAEDPASLPDSMYLKVMRFRDRVKKLKADKEARMEEQLEVLAKYKKVYERLGWTVELPEDAETKIAAPSALAEWRHQWREAEKMLDSRRSKAIESMEEVKRIVAVMGSSHLTPEEVTIFSADYTSEATNFSDPDMEALEAFVNRAHHEYEQWLQKIRTEYNNLMVLVHDLRTKCGVEENEHVLPIIFNPITQDASAIQAAREEYAHLQKVYDDHQVIFDKFHQWHSLWSEWNELELLLKDYNNRGGTLNQRLARQKVLKSLIPKTQAELQELCSNQENLPMINGLTPFQRAEKIMREYEEAKEAEKASKTQLKQKQLLHESKFGCSPTPTRRPITKVRLGSASVQKTPRSTKFNTSRTGATPVAVPKTPMTSSPKGSQAAPPCFSPAMSSICPPASPRKTPMSTPKPWR</sequence>
<reference evidence="4" key="2">
    <citation type="submission" date="2020-10" db="UniProtKB">
        <authorList>
            <consortium name="WormBaseParasite"/>
        </authorList>
    </citation>
    <scope>IDENTIFICATION</scope>
</reference>
<dbReference type="GO" id="GO:0000226">
    <property type="term" value="P:microtubule cytoskeleton organization"/>
    <property type="evidence" value="ECO:0007669"/>
    <property type="project" value="InterPro"/>
</dbReference>